<organism evidence="2 3">
    <name type="scientific">Sphingomonas psychrotolerans</name>
    <dbReference type="NCBI Taxonomy" id="1327635"/>
    <lineage>
        <taxon>Bacteria</taxon>
        <taxon>Pseudomonadati</taxon>
        <taxon>Pseudomonadota</taxon>
        <taxon>Alphaproteobacteria</taxon>
        <taxon>Sphingomonadales</taxon>
        <taxon>Sphingomonadaceae</taxon>
        <taxon>Sphingomonas</taxon>
    </lineage>
</organism>
<evidence type="ECO:0000313" key="3">
    <source>
        <dbReference type="Proteomes" id="UP000229081"/>
    </source>
</evidence>
<dbReference type="PROSITE" id="PS51257">
    <property type="entry name" value="PROKAR_LIPOPROTEIN"/>
    <property type="match status" value="1"/>
</dbReference>
<gene>
    <name evidence="2" type="ORF">CVN68_19855</name>
</gene>
<protein>
    <recommendedName>
        <fullName evidence="4">Lipoprotein</fullName>
    </recommendedName>
</protein>
<sequence>MSMMRLVLPALLLLGACTTTAATEQSDARDHARLEKALAGLSAGEPLRCIRRDQFNEIRTFEGTILYVAGRGRIWRNDVTGNCPGLRRGDIVVSKTFGSQYCDGDIIETRAATGGFLSGSCSLSKFTPYTRDEGR</sequence>
<accession>A0A2K8MJ85</accession>
<dbReference type="Proteomes" id="UP000229081">
    <property type="component" value="Chromosome"/>
</dbReference>
<evidence type="ECO:0000256" key="1">
    <source>
        <dbReference type="SAM" id="SignalP"/>
    </source>
</evidence>
<proteinExistence type="predicted"/>
<dbReference type="AlphaFoldDB" id="A0A2K8MJ85"/>
<dbReference type="KEGG" id="sphc:CVN68_19855"/>
<keyword evidence="1" id="KW-0732">Signal</keyword>
<name>A0A2K8MJ85_9SPHN</name>
<dbReference type="EMBL" id="CP024923">
    <property type="protein sequence ID" value="ATY33930.1"/>
    <property type="molecule type" value="Genomic_DNA"/>
</dbReference>
<reference evidence="2 3" key="1">
    <citation type="submission" date="2017-11" db="EMBL/GenBank/DDBJ databases">
        <title>Complete genome sequence of Sphingomonas sp. Strain Cra20, a psychrotolerant potential plant growth promoting rhizobacteria.</title>
        <authorList>
            <person name="Luo Y."/>
        </authorList>
    </citation>
    <scope>NUCLEOTIDE SEQUENCE [LARGE SCALE GENOMIC DNA]</scope>
    <source>
        <strain evidence="2 3">Cra20</strain>
    </source>
</reference>
<feature type="signal peptide" evidence="1">
    <location>
        <begin position="1"/>
        <end position="21"/>
    </location>
</feature>
<evidence type="ECO:0000313" key="2">
    <source>
        <dbReference type="EMBL" id="ATY33930.1"/>
    </source>
</evidence>
<evidence type="ECO:0008006" key="4">
    <source>
        <dbReference type="Google" id="ProtNLM"/>
    </source>
</evidence>
<keyword evidence="3" id="KW-1185">Reference proteome</keyword>
<feature type="chain" id="PRO_5014843062" description="Lipoprotein" evidence="1">
    <location>
        <begin position="22"/>
        <end position="135"/>
    </location>
</feature>